<proteinExistence type="predicted"/>
<reference evidence="3 4" key="1">
    <citation type="journal article" date="2019" name="BMC Genomics">
        <title>Chromosome level assembly and comparative genome analysis confirm lager-brewing yeasts originated from a single hybridization.</title>
        <authorList>
            <person name="Salazar A.N."/>
            <person name="Gorter de Vries A.R."/>
            <person name="van den Broek M."/>
            <person name="Brouwers N."/>
            <person name="de la Torre Cortes P."/>
            <person name="Kuijpers N.G.A."/>
            <person name="Daran J.G."/>
            <person name="Abeel T."/>
        </authorList>
    </citation>
    <scope>NUCLEOTIDE SEQUENCE [LARGE SCALE GENOMIC DNA]</scope>
    <source>
        <strain evidence="3 4">CBS 1483</strain>
    </source>
</reference>
<accession>A0A6C1E952</accession>
<dbReference type="SMART" id="SM00353">
    <property type="entry name" value="HLH"/>
    <property type="match status" value="1"/>
</dbReference>
<dbReference type="InterPro" id="IPR052099">
    <property type="entry name" value="Regulatory_TF_Diverse"/>
</dbReference>
<evidence type="ECO:0000256" key="1">
    <source>
        <dbReference type="SAM" id="MobiDB-lite"/>
    </source>
</evidence>
<dbReference type="GO" id="GO:0046983">
    <property type="term" value="F:protein dimerization activity"/>
    <property type="evidence" value="ECO:0007669"/>
    <property type="project" value="InterPro"/>
</dbReference>
<dbReference type="SUPFAM" id="SSF47459">
    <property type="entry name" value="HLH, helix-loop-helix DNA-binding domain"/>
    <property type="match status" value="1"/>
</dbReference>
<name>A0A6C1E952_SACPS</name>
<dbReference type="InterPro" id="IPR036638">
    <property type="entry name" value="HLH_DNA-bd_sf"/>
</dbReference>
<sequence length="293" mass="32912">MNSILDRNVRSSETTLIKPEAEFDNWLSDENDGTGNLISNKDSSSVLSASSSTWFEPLENIISSASSSSIGSPIEDQFICSNNEQSALFPTDEFFSNTSSYSNSPDANNSNSVKREEEDEDALLLADFEPASLQYMPNMMDGDNGDDNSLKNEIELNDPFMKTGLDAKETKKRAPRKRLTPFQKQAHNKIEKRYRININTKIARLQQIIPWVASEQTAFEVGDSVKKQDEDGNETAAATPLPATAATSTKLNKSMILEKAVDYILYLQNNERLYEMEVQRLKSEIDTLKQNRK</sequence>
<dbReference type="Pfam" id="PF00010">
    <property type="entry name" value="HLH"/>
    <property type="match status" value="1"/>
</dbReference>
<protein>
    <submittedName>
        <fullName evidence="3">Ty-mediated expression protein</fullName>
    </submittedName>
</protein>
<organism evidence="3 4">
    <name type="scientific">Saccharomyces pastorianus</name>
    <name type="common">Lager yeast</name>
    <name type="synonym">Saccharomyces cerevisiae x Saccharomyces eubayanus</name>
    <dbReference type="NCBI Taxonomy" id="27292"/>
    <lineage>
        <taxon>Eukaryota</taxon>
        <taxon>Fungi</taxon>
        <taxon>Dikarya</taxon>
        <taxon>Ascomycota</taxon>
        <taxon>Saccharomycotina</taxon>
        <taxon>Saccharomycetes</taxon>
        <taxon>Saccharomycetales</taxon>
        <taxon>Saccharomycetaceae</taxon>
        <taxon>Saccharomyces</taxon>
    </lineage>
</organism>
<dbReference type="EMBL" id="CP049005">
    <property type="protein sequence ID" value="QID85685.1"/>
    <property type="molecule type" value="Genomic_DNA"/>
</dbReference>
<gene>
    <name evidence="3" type="primary">TYE7_2</name>
    <name evidence="3" type="ORF">GRS66_008269</name>
</gene>
<dbReference type="Gene3D" id="4.10.280.10">
    <property type="entry name" value="Helix-loop-helix DNA-binding domain"/>
    <property type="match status" value="1"/>
</dbReference>
<feature type="region of interest" description="Disordered" evidence="1">
    <location>
        <begin position="97"/>
        <end position="118"/>
    </location>
</feature>
<evidence type="ECO:0000313" key="3">
    <source>
        <dbReference type="EMBL" id="QID85685.1"/>
    </source>
</evidence>
<feature type="domain" description="BHLH" evidence="2">
    <location>
        <begin position="182"/>
        <end position="267"/>
    </location>
</feature>
<dbReference type="CDD" id="cd11395">
    <property type="entry name" value="bHLHzip_SREBP_like"/>
    <property type="match status" value="1"/>
</dbReference>
<dbReference type="InterPro" id="IPR011598">
    <property type="entry name" value="bHLH_dom"/>
</dbReference>
<feature type="region of interest" description="Disordered" evidence="1">
    <location>
        <begin position="22"/>
        <end position="42"/>
    </location>
</feature>
<keyword evidence="4" id="KW-1185">Reference proteome</keyword>
<dbReference type="PROSITE" id="PS50888">
    <property type="entry name" value="BHLH"/>
    <property type="match status" value="1"/>
</dbReference>
<dbReference type="OrthoDB" id="2133190at2759"/>
<dbReference type="Proteomes" id="UP000501346">
    <property type="component" value="Chromosome SeVIII-SeXV"/>
</dbReference>
<dbReference type="PANTHER" id="PTHR47336">
    <property type="entry name" value="TRANSCRIPTION FACTOR HMS1-RELATED"/>
    <property type="match status" value="1"/>
</dbReference>
<feature type="compositionally biased region" description="Polar residues" evidence="1">
    <location>
        <begin position="97"/>
        <end position="112"/>
    </location>
</feature>
<evidence type="ECO:0000313" key="4">
    <source>
        <dbReference type="Proteomes" id="UP000501346"/>
    </source>
</evidence>
<evidence type="ECO:0000259" key="2">
    <source>
        <dbReference type="PROSITE" id="PS50888"/>
    </source>
</evidence>
<dbReference type="AlphaFoldDB" id="A0A6C1E952"/>
<dbReference type="PANTHER" id="PTHR47336:SF3">
    <property type="entry name" value="SERINE-RICH PROTEIN TYE7"/>
    <property type="match status" value="1"/>
</dbReference>